<evidence type="ECO:0000313" key="1">
    <source>
        <dbReference type="EMBL" id="JAH61041.1"/>
    </source>
</evidence>
<dbReference type="AlphaFoldDB" id="A0A0E9U5E5"/>
<reference evidence="1" key="2">
    <citation type="journal article" date="2015" name="Fish Shellfish Immunol.">
        <title>Early steps in the European eel (Anguilla anguilla)-Vibrio vulnificus interaction in the gills: Role of the RtxA13 toxin.</title>
        <authorList>
            <person name="Callol A."/>
            <person name="Pajuelo D."/>
            <person name="Ebbesson L."/>
            <person name="Teles M."/>
            <person name="MacKenzie S."/>
            <person name="Amaro C."/>
        </authorList>
    </citation>
    <scope>NUCLEOTIDE SEQUENCE</scope>
</reference>
<protein>
    <submittedName>
        <fullName evidence="1">Uncharacterized protein</fullName>
    </submittedName>
</protein>
<proteinExistence type="predicted"/>
<organism evidence="1">
    <name type="scientific">Anguilla anguilla</name>
    <name type="common">European freshwater eel</name>
    <name type="synonym">Muraena anguilla</name>
    <dbReference type="NCBI Taxonomy" id="7936"/>
    <lineage>
        <taxon>Eukaryota</taxon>
        <taxon>Metazoa</taxon>
        <taxon>Chordata</taxon>
        <taxon>Craniata</taxon>
        <taxon>Vertebrata</taxon>
        <taxon>Euteleostomi</taxon>
        <taxon>Actinopterygii</taxon>
        <taxon>Neopterygii</taxon>
        <taxon>Teleostei</taxon>
        <taxon>Anguilliformes</taxon>
        <taxon>Anguillidae</taxon>
        <taxon>Anguilla</taxon>
    </lineage>
</organism>
<dbReference type="EMBL" id="GBXM01047536">
    <property type="protein sequence ID" value="JAH61041.1"/>
    <property type="molecule type" value="Transcribed_RNA"/>
</dbReference>
<sequence length="46" mass="5069">MLLEIREPLIKEVISYNSGEFAKSELLLSTGTATSFSLGEPGARRR</sequence>
<reference evidence="1" key="1">
    <citation type="submission" date="2014-11" db="EMBL/GenBank/DDBJ databases">
        <authorList>
            <person name="Amaro Gonzalez C."/>
        </authorList>
    </citation>
    <scope>NUCLEOTIDE SEQUENCE</scope>
</reference>
<name>A0A0E9U5E5_ANGAN</name>
<accession>A0A0E9U5E5</accession>